<gene>
    <name evidence="2" type="ORF">SAMN05216537_10626</name>
</gene>
<name>A0A1H5U1Q3_9FIRM</name>
<dbReference type="EMBL" id="FNUL01000006">
    <property type="protein sequence ID" value="SEF69005.1"/>
    <property type="molecule type" value="Genomic_DNA"/>
</dbReference>
<dbReference type="AlphaFoldDB" id="A0A1H5U1Q3"/>
<feature type="coiled-coil region" evidence="1">
    <location>
        <begin position="76"/>
        <end position="117"/>
    </location>
</feature>
<keyword evidence="1" id="KW-0175">Coiled coil</keyword>
<dbReference type="InterPro" id="IPR046229">
    <property type="entry name" value="TnpC-like"/>
</dbReference>
<dbReference type="Proteomes" id="UP000236726">
    <property type="component" value="Unassembled WGS sequence"/>
</dbReference>
<protein>
    <submittedName>
        <fullName evidence="2">Uncharacterized protein</fullName>
    </submittedName>
</protein>
<keyword evidence="3" id="KW-1185">Reference proteome</keyword>
<evidence type="ECO:0000256" key="1">
    <source>
        <dbReference type="SAM" id="Coils"/>
    </source>
</evidence>
<accession>A0A1H5U1Q3</accession>
<dbReference type="STRING" id="1410661.GCA_000702205_01251"/>
<organism evidence="2 3">
    <name type="scientific">Lachnospira multipara</name>
    <dbReference type="NCBI Taxonomy" id="28051"/>
    <lineage>
        <taxon>Bacteria</taxon>
        <taxon>Bacillati</taxon>
        <taxon>Bacillota</taxon>
        <taxon>Clostridia</taxon>
        <taxon>Lachnospirales</taxon>
        <taxon>Lachnospiraceae</taxon>
        <taxon>Lachnospira</taxon>
    </lineage>
</organism>
<evidence type="ECO:0000313" key="2">
    <source>
        <dbReference type="EMBL" id="SEF69005.1"/>
    </source>
</evidence>
<dbReference type="Pfam" id="PF19776">
    <property type="entry name" value="DUF6262"/>
    <property type="match status" value="1"/>
</dbReference>
<evidence type="ECO:0000313" key="3">
    <source>
        <dbReference type="Proteomes" id="UP000236726"/>
    </source>
</evidence>
<dbReference type="RefSeq" id="WP_103952621.1">
    <property type="nucleotide sequence ID" value="NZ_FNUL01000006.1"/>
</dbReference>
<proteinExistence type="predicted"/>
<sequence length="125" mass="14367">MANYTNMLKSNHDRSEAMLNLSLTTISEMVEDGEKVTVAELVRRTGFSRDYFYKNKDVHEALTNAISLQIGKVFINRKEESLLKATRRENELLKLKIISLEKNIETLTAELKKKSSSEFDLVNNL</sequence>
<reference evidence="2 3" key="1">
    <citation type="submission" date="2016-10" db="EMBL/GenBank/DDBJ databases">
        <authorList>
            <person name="de Groot N.N."/>
        </authorList>
    </citation>
    <scope>NUCLEOTIDE SEQUENCE [LARGE SCALE GENOMIC DNA]</scope>
    <source>
        <strain evidence="2 3">D15d</strain>
    </source>
</reference>